<gene>
    <name evidence="1" type="ORF">METZ01_LOCUS471879</name>
</gene>
<sequence length="48" mass="5655">MRYTIYEVTKSELIKIDRVKATNSDIAIKKALIGKKRDPKKKYFSIHD</sequence>
<dbReference type="EMBL" id="UINC01200236">
    <property type="protein sequence ID" value="SVE19025.1"/>
    <property type="molecule type" value="Genomic_DNA"/>
</dbReference>
<protein>
    <submittedName>
        <fullName evidence="1">Uncharacterized protein</fullName>
    </submittedName>
</protein>
<organism evidence="1">
    <name type="scientific">marine metagenome</name>
    <dbReference type="NCBI Taxonomy" id="408172"/>
    <lineage>
        <taxon>unclassified sequences</taxon>
        <taxon>metagenomes</taxon>
        <taxon>ecological metagenomes</taxon>
    </lineage>
</organism>
<proteinExistence type="predicted"/>
<evidence type="ECO:0000313" key="1">
    <source>
        <dbReference type="EMBL" id="SVE19025.1"/>
    </source>
</evidence>
<accession>A0A383BI32</accession>
<reference evidence="1" key="1">
    <citation type="submission" date="2018-05" db="EMBL/GenBank/DDBJ databases">
        <authorList>
            <person name="Lanie J.A."/>
            <person name="Ng W.-L."/>
            <person name="Kazmierczak K.M."/>
            <person name="Andrzejewski T.M."/>
            <person name="Davidsen T.M."/>
            <person name="Wayne K.J."/>
            <person name="Tettelin H."/>
            <person name="Glass J.I."/>
            <person name="Rusch D."/>
            <person name="Podicherti R."/>
            <person name="Tsui H.-C.T."/>
            <person name="Winkler M.E."/>
        </authorList>
    </citation>
    <scope>NUCLEOTIDE SEQUENCE</scope>
</reference>
<name>A0A383BI32_9ZZZZ</name>
<dbReference type="AlphaFoldDB" id="A0A383BI32"/>